<dbReference type="InterPro" id="IPR012444">
    <property type="entry name" value="DUF1647"/>
</dbReference>
<keyword evidence="2" id="KW-1185">Reference proteome</keyword>
<dbReference type="EMBL" id="KN768383">
    <property type="protein sequence ID" value="KIH46864.1"/>
    <property type="molecule type" value="Genomic_DNA"/>
</dbReference>
<dbReference type="OrthoDB" id="10053392at2759"/>
<name>A0A0C2FJG9_9BILA</name>
<proteinExistence type="predicted"/>
<organism evidence="1 2">
    <name type="scientific">Ancylostoma duodenale</name>
    <dbReference type="NCBI Taxonomy" id="51022"/>
    <lineage>
        <taxon>Eukaryota</taxon>
        <taxon>Metazoa</taxon>
        <taxon>Ecdysozoa</taxon>
        <taxon>Nematoda</taxon>
        <taxon>Chromadorea</taxon>
        <taxon>Rhabditida</taxon>
        <taxon>Rhabditina</taxon>
        <taxon>Rhabditomorpha</taxon>
        <taxon>Strongyloidea</taxon>
        <taxon>Ancylostomatidae</taxon>
        <taxon>Ancylostomatinae</taxon>
        <taxon>Ancylostoma</taxon>
    </lineage>
</organism>
<evidence type="ECO:0000313" key="1">
    <source>
        <dbReference type="EMBL" id="KIH46864.1"/>
    </source>
</evidence>
<dbReference type="Proteomes" id="UP000054047">
    <property type="component" value="Unassembled WGS sequence"/>
</dbReference>
<gene>
    <name evidence="1" type="ORF">ANCDUO_23079</name>
</gene>
<dbReference type="PANTHER" id="PTHR31389">
    <property type="entry name" value="LD39211P"/>
    <property type="match status" value="1"/>
</dbReference>
<reference evidence="1 2" key="1">
    <citation type="submission" date="2013-12" db="EMBL/GenBank/DDBJ databases">
        <title>Draft genome of the parsitic nematode Ancylostoma duodenale.</title>
        <authorList>
            <person name="Mitreva M."/>
        </authorList>
    </citation>
    <scope>NUCLEOTIDE SEQUENCE [LARGE SCALE GENOMIC DNA]</scope>
    <source>
        <strain evidence="1 2">Zhejiang</strain>
    </source>
</reference>
<dbReference type="AlphaFoldDB" id="A0A0C2FJG9"/>
<sequence>MHLANADTSQIAFMRRLWPRQKIIVYDLGLTSNSAENLKGKCLVEVRKFPFDKYPTYVERLLEYRWKPLLIAMVLNEFGAVWYMDTSVRWIKDRRDVVYKELKCRRTAASNLSR</sequence>
<dbReference type="PANTHER" id="PTHR31389:SF4">
    <property type="entry name" value="LD39211P"/>
    <property type="match status" value="1"/>
</dbReference>
<protein>
    <submittedName>
        <fullName evidence="1">Uncharacterized protein</fullName>
    </submittedName>
</protein>
<evidence type="ECO:0000313" key="2">
    <source>
        <dbReference type="Proteomes" id="UP000054047"/>
    </source>
</evidence>
<accession>A0A0C2FJG9</accession>
<dbReference type="Pfam" id="PF07801">
    <property type="entry name" value="DUF1647"/>
    <property type="match status" value="1"/>
</dbReference>